<evidence type="ECO:0000313" key="3">
    <source>
        <dbReference type="Proteomes" id="UP000637578"/>
    </source>
</evidence>
<name>A0A8J3FSS8_9PSEU</name>
<protein>
    <recommendedName>
        <fullName evidence="1">Microcin J25-processing protein McjB C-terminal domain-containing protein</fullName>
    </recommendedName>
</protein>
<dbReference type="InterPro" id="IPR032708">
    <property type="entry name" value="McjB_C"/>
</dbReference>
<dbReference type="Proteomes" id="UP000637578">
    <property type="component" value="Unassembled WGS sequence"/>
</dbReference>
<comment type="caution">
    <text evidence="2">The sequence shown here is derived from an EMBL/GenBank/DDBJ whole genome shotgun (WGS) entry which is preliminary data.</text>
</comment>
<dbReference type="AlphaFoldDB" id="A0A8J3FSS8"/>
<accession>A0A8J3FSS8</accession>
<reference evidence="2" key="1">
    <citation type="journal article" date="2014" name="Int. J. Syst. Evol. Microbiol.">
        <title>Complete genome sequence of Corynebacterium casei LMG S-19264T (=DSM 44701T), isolated from a smear-ripened cheese.</title>
        <authorList>
            <consortium name="US DOE Joint Genome Institute (JGI-PGF)"/>
            <person name="Walter F."/>
            <person name="Albersmeier A."/>
            <person name="Kalinowski J."/>
            <person name="Ruckert C."/>
        </authorList>
    </citation>
    <scope>NUCLEOTIDE SEQUENCE</scope>
    <source>
        <strain evidence="2">CGMCC 4.5737</strain>
    </source>
</reference>
<gene>
    <name evidence="2" type="ORF">GCM10012275_07620</name>
</gene>
<organism evidence="2 3">
    <name type="scientific">Longimycelium tulufanense</name>
    <dbReference type="NCBI Taxonomy" id="907463"/>
    <lineage>
        <taxon>Bacteria</taxon>
        <taxon>Bacillati</taxon>
        <taxon>Actinomycetota</taxon>
        <taxon>Actinomycetes</taxon>
        <taxon>Pseudonocardiales</taxon>
        <taxon>Pseudonocardiaceae</taxon>
        <taxon>Longimycelium</taxon>
    </lineage>
</organism>
<evidence type="ECO:0000313" key="2">
    <source>
        <dbReference type="EMBL" id="GGM39166.1"/>
    </source>
</evidence>
<reference evidence="2" key="2">
    <citation type="submission" date="2020-09" db="EMBL/GenBank/DDBJ databases">
        <authorList>
            <person name="Sun Q."/>
            <person name="Zhou Y."/>
        </authorList>
    </citation>
    <scope>NUCLEOTIDE SEQUENCE</scope>
    <source>
        <strain evidence="2">CGMCC 4.5737</strain>
    </source>
</reference>
<dbReference type="RefSeq" id="WP_189053861.1">
    <property type="nucleotide sequence ID" value="NZ_BMMK01000002.1"/>
</dbReference>
<dbReference type="Pfam" id="PF13471">
    <property type="entry name" value="Transglut_core3"/>
    <property type="match status" value="1"/>
</dbReference>
<feature type="domain" description="Microcin J25-processing protein McjB C-terminal" evidence="1">
    <location>
        <begin position="23"/>
        <end position="131"/>
    </location>
</feature>
<proteinExistence type="predicted"/>
<sequence>MTEPVVLVNAERPPWRVRFAARVAVQLAQPLTRLTPAQLRRVLRVLRGRARPATQAQALAARNAVVTVSAPCASPTGCLRRSLAAVLLCRGLWGVWPTWSTGVRTNPFRAHAWIEVGGTPVGETFPPGYYRPTLQVGPKC</sequence>
<evidence type="ECO:0000259" key="1">
    <source>
        <dbReference type="Pfam" id="PF13471"/>
    </source>
</evidence>
<dbReference type="InterPro" id="IPR053521">
    <property type="entry name" value="McjB-like"/>
</dbReference>
<keyword evidence="3" id="KW-1185">Reference proteome</keyword>
<dbReference type="NCBIfam" id="NF033537">
    <property type="entry name" value="lasso_biosyn_B2"/>
    <property type="match status" value="1"/>
</dbReference>
<dbReference type="EMBL" id="BMMK01000002">
    <property type="protein sequence ID" value="GGM39166.1"/>
    <property type="molecule type" value="Genomic_DNA"/>
</dbReference>